<evidence type="ECO:0000313" key="2">
    <source>
        <dbReference type="EMBL" id="KAA6366669.1"/>
    </source>
</evidence>
<evidence type="ECO:0000256" key="1">
    <source>
        <dbReference type="SAM" id="MobiDB-lite"/>
    </source>
</evidence>
<dbReference type="Proteomes" id="UP000324800">
    <property type="component" value="Unassembled WGS sequence"/>
</dbReference>
<dbReference type="EMBL" id="SNRW01019124">
    <property type="protein sequence ID" value="KAA6366669.1"/>
    <property type="molecule type" value="Genomic_DNA"/>
</dbReference>
<evidence type="ECO:0000313" key="3">
    <source>
        <dbReference type="Proteomes" id="UP000324800"/>
    </source>
</evidence>
<accession>A0A5J4U8D3</accession>
<name>A0A5J4U8D3_9EUKA</name>
<sequence length="181" mass="20881">QHIEKRIKQKNIPELKLVIDQKNSITGQASNYTPSRLKQGKTSIDSSNSRSIKDIGEQYHQMLEGLHVQSSTELTPLSSPPSFMQSQIFSGDPTSSQITIYYPSKDIKENNDDKSIQERYPATPNSVKFRNIKMRPNWMYKFESGVQLDDNDRREFEKIQIDDKVNIQSNAERDQNEAVDE</sequence>
<protein>
    <submittedName>
        <fullName evidence="2">Uncharacterized protein</fullName>
    </submittedName>
</protein>
<proteinExistence type="predicted"/>
<feature type="region of interest" description="Disordered" evidence="1">
    <location>
        <begin position="23"/>
        <end position="49"/>
    </location>
</feature>
<gene>
    <name evidence="2" type="ORF">EZS28_037803</name>
</gene>
<dbReference type="AlphaFoldDB" id="A0A5J4U8D3"/>
<reference evidence="2 3" key="1">
    <citation type="submission" date="2019-03" db="EMBL/GenBank/DDBJ databases">
        <title>Single cell metagenomics reveals metabolic interactions within the superorganism composed of flagellate Streblomastix strix and complex community of Bacteroidetes bacteria on its surface.</title>
        <authorList>
            <person name="Treitli S.C."/>
            <person name="Kolisko M."/>
            <person name="Husnik F."/>
            <person name="Keeling P."/>
            <person name="Hampl V."/>
        </authorList>
    </citation>
    <scope>NUCLEOTIDE SEQUENCE [LARGE SCALE GENOMIC DNA]</scope>
    <source>
        <strain evidence="2">ST1C</strain>
    </source>
</reference>
<organism evidence="2 3">
    <name type="scientific">Streblomastix strix</name>
    <dbReference type="NCBI Taxonomy" id="222440"/>
    <lineage>
        <taxon>Eukaryota</taxon>
        <taxon>Metamonada</taxon>
        <taxon>Preaxostyla</taxon>
        <taxon>Oxymonadida</taxon>
        <taxon>Streblomastigidae</taxon>
        <taxon>Streblomastix</taxon>
    </lineage>
</organism>
<comment type="caution">
    <text evidence="2">The sequence shown here is derived from an EMBL/GenBank/DDBJ whole genome shotgun (WGS) entry which is preliminary data.</text>
</comment>
<feature type="non-terminal residue" evidence="2">
    <location>
        <position position="1"/>
    </location>
</feature>